<organism evidence="2">
    <name type="scientific">Amphimedon queenslandica</name>
    <name type="common">Sponge</name>
    <dbReference type="NCBI Taxonomy" id="400682"/>
    <lineage>
        <taxon>Eukaryota</taxon>
        <taxon>Metazoa</taxon>
        <taxon>Porifera</taxon>
        <taxon>Demospongiae</taxon>
        <taxon>Heteroscleromorpha</taxon>
        <taxon>Haplosclerida</taxon>
        <taxon>Niphatidae</taxon>
        <taxon>Amphimedon</taxon>
    </lineage>
</organism>
<dbReference type="GO" id="GO:0016020">
    <property type="term" value="C:membrane"/>
    <property type="evidence" value="ECO:0007669"/>
    <property type="project" value="TreeGrafter"/>
</dbReference>
<name>A0A1X7VPY8_AMPQE</name>
<feature type="transmembrane region" description="Helical" evidence="1">
    <location>
        <begin position="195"/>
        <end position="216"/>
    </location>
</feature>
<gene>
    <name evidence="2" type="primary">105315755</name>
</gene>
<proteinExistence type="predicted"/>
<dbReference type="PANTHER" id="PTHR12242">
    <property type="entry name" value="OS02G0130600 PROTEIN-RELATED"/>
    <property type="match status" value="1"/>
</dbReference>
<reference evidence="3" key="1">
    <citation type="journal article" date="2010" name="Nature">
        <title>The Amphimedon queenslandica genome and the evolution of animal complexity.</title>
        <authorList>
            <person name="Srivastava M."/>
            <person name="Simakov O."/>
            <person name="Chapman J."/>
            <person name="Fahey B."/>
            <person name="Gauthier M.E."/>
            <person name="Mitros T."/>
            <person name="Richards G.S."/>
            <person name="Conaco C."/>
            <person name="Dacre M."/>
            <person name="Hellsten U."/>
            <person name="Larroux C."/>
            <person name="Putnam N.H."/>
            <person name="Stanke M."/>
            <person name="Adamska M."/>
            <person name="Darling A."/>
            <person name="Degnan S.M."/>
            <person name="Oakley T.H."/>
            <person name="Plachetzki D.C."/>
            <person name="Zhai Y."/>
            <person name="Adamski M."/>
            <person name="Calcino A."/>
            <person name="Cummins S.F."/>
            <person name="Goodstein D.M."/>
            <person name="Harris C."/>
            <person name="Jackson D.J."/>
            <person name="Leys S.P."/>
            <person name="Shu S."/>
            <person name="Woodcroft B.J."/>
            <person name="Vervoort M."/>
            <person name="Kosik K.S."/>
            <person name="Manning G."/>
            <person name="Degnan B.M."/>
            <person name="Rokhsar D.S."/>
        </authorList>
    </citation>
    <scope>NUCLEOTIDE SEQUENCE [LARGE SCALE GENOMIC DNA]</scope>
</reference>
<dbReference type="PANTHER" id="PTHR12242:SF45">
    <property type="entry name" value="MARVEL DOMAIN-CONTAINING PROTEIN"/>
    <property type="match status" value="1"/>
</dbReference>
<dbReference type="Proteomes" id="UP000007879">
    <property type="component" value="Unassembled WGS sequence"/>
</dbReference>
<feature type="transmembrane region" description="Helical" evidence="1">
    <location>
        <begin position="172"/>
        <end position="188"/>
    </location>
</feature>
<reference evidence="2" key="2">
    <citation type="submission" date="2017-05" db="UniProtKB">
        <authorList>
            <consortium name="EnsemblMetazoa"/>
        </authorList>
    </citation>
    <scope>IDENTIFICATION</scope>
</reference>
<keyword evidence="1" id="KW-0472">Membrane</keyword>
<dbReference type="InParanoid" id="A0A1X7VPY8"/>
<dbReference type="EnsemblMetazoa" id="Aqu2.1.41910_001">
    <property type="protein sequence ID" value="Aqu2.1.41910_001"/>
    <property type="gene ID" value="Aqu2.1.41910"/>
</dbReference>
<evidence type="ECO:0000313" key="3">
    <source>
        <dbReference type="Proteomes" id="UP000007879"/>
    </source>
</evidence>
<evidence type="ECO:0000256" key="1">
    <source>
        <dbReference type="SAM" id="Phobius"/>
    </source>
</evidence>
<keyword evidence="1" id="KW-1133">Transmembrane helix</keyword>
<dbReference type="OrthoDB" id="419711at2759"/>
<evidence type="ECO:0000313" key="2">
    <source>
        <dbReference type="EnsemblMetazoa" id="Aqu2.1.41910_001"/>
    </source>
</evidence>
<dbReference type="AlphaFoldDB" id="A0A1X7VPY8"/>
<dbReference type="OMA" id="YFWAGGI"/>
<feature type="transmembrane region" description="Helical" evidence="1">
    <location>
        <begin position="243"/>
        <end position="268"/>
    </location>
</feature>
<keyword evidence="3" id="KW-1185">Reference proteome</keyword>
<evidence type="ECO:0008006" key="4">
    <source>
        <dbReference type="Google" id="ProtNLM"/>
    </source>
</evidence>
<protein>
    <recommendedName>
        <fullName evidence="4">Protein rolling stone</fullName>
    </recommendedName>
</protein>
<dbReference type="KEGG" id="aqu:105315755"/>
<sequence length="286" mass="33822">MTNFKKALCWELHISRFSFYYHEWRAFYYTPWLPQKISFQWIYLLYKWLLTIFFSFYVFFSFGRSEEYFFIYLTYWGVLVLAVYLLFSSIIITIHYMKPCFCKKYKTSEEDPFVFYKLPERPQGCCGLMHNTLKWYNYIQWLLFTISSGLAVGITILYWAFIHTSKTDHWDIALHLLNGVAAILEVWVTRIPVRIYHAAYIVSVSAFYVLFTAVYYGSGGGNGVNNASYIYTPLDYESAPASAAVFAISIVLIFCPTVHLFIYANYLLRECMLRFVAKKCKWIVSH</sequence>
<dbReference type="STRING" id="400682.A0A1X7VPY8"/>
<feature type="transmembrane region" description="Helical" evidence="1">
    <location>
        <begin position="69"/>
        <end position="96"/>
    </location>
</feature>
<dbReference type="EnsemblMetazoa" id="XM_011410500.2">
    <property type="protein sequence ID" value="XP_011408802.1"/>
    <property type="gene ID" value="LOC105315755"/>
</dbReference>
<feature type="transmembrane region" description="Helical" evidence="1">
    <location>
        <begin position="138"/>
        <end position="160"/>
    </location>
</feature>
<keyword evidence="1" id="KW-0812">Transmembrane</keyword>
<dbReference type="InterPro" id="IPR049352">
    <property type="entry name" value="Rost"/>
</dbReference>
<feature type="transmembrane region" description="Helical" evidence="1">
    <location>
        <begin position="44"/>
        <end position="63"/>
    </location>
</feature>
<accession>A0A1X7VPY8</accession>
<dbReference type="Pfam" id="PF21534">
    <property type="entry name" value="Rost"/>
    <property type="match status" value="2"/>
</dbReference>